<evidence type="ECO:0000313" key="13">
    <source>
        <dbReference type="EMBL" id="TKX26256.1"/>
    </source>
</evidence>
<feature type="compositionally biased region" description="Gly residues" evidence="11">
    <location>
        <begin position="913"/>
        <end position="942"/>
    </location>
</feature>
<keyword evidence="8 12" id="KW-1133">Transmembrane helix</keyword>
<evidence type="ECO:0000256" key="2">
    <source>
        <dbReference type="ARBA" id="ARBA00010794"/>
    </source>
</evidence>
<dbReference type="AlphaFoldDB" id="A0A4U7BBE1"/>
<reference evidence="13 14" key="1">
    <citation type="submission" date="2018-02" db="EMBL/GenBank/DDBJ databases">
        <title>Draft genome sequences of Elsinoe sp., causing black scab on jojoba.</title>
        <authorList>
            <person name="Stodart B."/>
            <person name="Jeffress S."/>
            <person name="Ash G."/>
            <person name="Arun Chinnappa K."/>
        </authorList>
    </citation>
    <scope>NUCLEOTIDE SEQUENCE [LARGE SCALE GENOMIC DNA]</scope>
    <source>
        <strain evidence="13 14">Hillstone_2</strain>
    </source>
</reference>
<keyword evidence="6 13" id="KW-0418">Kinase</keyword>
<feature type="transmembrane region" description="Helical" evidence="12">
    <location>
        <begin position="188"/>
        <end position="212"/>
    </location>
</feature>
<feature type="coiled-coil region" evidence="10">
    <location>
        <begin position="126"/>
        <end position="160"/>
    </location>
</feature>
<dbReference type="PANTHER" id="PTHR13205">
    <property type="entry name" value="TRANSMEMBRANE PROTEIN 15-RELATED"/>
    <property type="match status" value="1"/>
</dbReference>
<feature type="transmembrane region" description="Helical" evidence="12">
    <location>
        <begin position="162"/>
        <end position="182"/>
    </location>
</feature>
<feature type="compositionally biased region" description="Polar residues" evidence="11">
    <location>
        <begin position="489"/>
        <end position="500"/>
    </location>
</feature>
<feature type="region of interest" description="Disordered" evidence="11">
    <location>
        <begin position="913"/>
        <end position="1055"/>
    </location>
</feature>
<dbReference type="EMBL" id="PTQR01000014">
    <property type="protein sequence ID" value="TKX26256.1"/>
    <property type="molecule type" value="Genomic_DNA"/>
</dbReference>
<feature type="transmembrane region" description="Helical" evidence="12">
    <location>
        <begin position="566"/>
        <end position="586"/>
    </location>
</feature>
<keyword evidence="7" id="KW-0256">Endoplasmic reticulum</keyword>
<evidence type="ECO:0000313" key="14">
    <source>
        <dbReference type="Proteomes" id="UP000308133"/>
    </source>
</evidence>
<evidence type="ECO:0000256" key="7">
    <source>
        <dbReference type="ARBA" id="ARBA00022824"/>
    </source>
</evidence>
<evidence type="ECO:0000256" key="5">
    <source>
        <dbReference type="ARBA" id="ARBA00022692"/>
    </source>
</evidence>
<feature type="transmembrane region" description="Helical" evidence="12">
    <location>
        <begin position="678"/>
        <end position="711"/>
    </location>
</feature>
<accession>A0A4U7BBE1</accession>
<feature type="transmembrane region" description="Helical" evidence="12">
    <location>
        <begin position="330"/>
        <end position="348"/>
    </location>
</feature>
<evidence type="ECO:0000256" key="12">
    <source>
        <dbReference type="SAM" id="Phobius"/>
    </source>
</evidence>
<dbReference type="EC" id="2.7.1.108" evidence="3"/>
<evidence type="ECO:0000256" key="4">
    <source>
        <dbReference type="ARBA" id="ARBA00022679"/>
    </source>
</evidence>
<dbReference type="GO" id="GO:0004168">
    <property type="term" value="F:dolichol kinase activity"/>
    <property type="evidence" value="ECO:0007669"/>
    <property type="project" value="UniProtKB-EC"/>
</dbReference>
<name>A0A4U7BBE1_9PEZI</name>
<feature type="region of interest" description="Disordered" evidence="11">
    <location>
        <begin position="1"/>
        <end position="110"/>
    </location>
</feature>
<dbReference type="InterPro" id="IPR032974">
    <property type="entry name" value="Polypren_kinase"/>
</dbReference>
<keyword evidence="5 12" id="KW-0812">Transmembrane</keyword>
<evidence type="ECO:0000256" key="6">
    <source>
        <dbReference type="ARBA" id="ARBA00022777"/>
    </source>
</evidence>
<sequence>MLDDDANHDHPSILRDRSPRPYNFQDYSILRHTKTRSNSTGALTPPHLDLDSPKSPALSRRSSAPDHEGSESGTEADDERPQLLKALPPASVRPHKGLKHSDGSISPLLTPTQLDWQGRILSKDYIDETRRSRRAKEDDEKKLEEERRQFEIRRRAERIRRLSEALLMGIIGLAVVYGSRIWELQWQWYLLVVLSQVSAIAVLVAFYPLRLVSVEADRGHVLIWSRFRIPPSFDPATVLYPTFLPVLVSLSLIQQIPGLFLPNVILGLASLPPRVFPDWAKYSEINVLHWMISIAPIVTSRGLDHLARRYPAYLDGVQSPKASQDLSVKLLLLLFPLHQALIPSIHYLTISSLLSAEKQLLSTALIDVLFFAQSPQIAILRSAIWTGGVCALVFCTHVLQWNVALARVPTWRLRDFRRSSQYDSIFAEVMAEAKSSLARILGRSDRVGQDGDDSDDEPSNFVKTRQRRVPSLVTTFTFDQRPSEPLSANDKSPNHLQPWQSERRDSKAGGMKRRATIASPLLASFDASVKAPIPVRRPRFKKKDWVLGLTAFQAAFRKRFYATYTYLALILIILVPIRSTISHHALSDHEPIIWAITYLLAGLPSTLTYIRSTAPTTILNDVIATLMSIPSIPSLRLILSPSNARLTLILYYILVLFVGLTAVLILSPTIEVDTRRKIFHAIMVFMFLPTLYVDPCFCALALSLVLTLFLILEIIRAGQVPPLGTAIGRFVAPYVDGRDLRGPMVVSHVFLLIGCAIPFWLSMGAFDRAGEGWESGWELAGYKRETAMVSGVVCVGMGDAAASLIGRRFGRRKWPWIGGKSLEGSAAFAGAVAVGLSLGKLWLRLGGWEDVNAGQGGVIEWATFVGKAWAAGCGASFMEAVLTGANDNVVIMINIVNYGGTINIVNAGIGGRGGGGGGGGKRGGRGGGPGRIGGCAGAGSRAGGVEKKKKKKKHVTPSQRRRDARRIAAGQWVPPAGYEAGPTDPRSDEAEAGSPPVSPSAPMPTDAVAPGRSTPAAAVEADSMAEPRSDEAEAGSPLASPADAVEADSTADLAPERVMAAEVEEGDTTRPR</sequence>
<keyword evidence="10" id="KW-0175">Coiled coil</keyword>
<feature type="compositionally biased region" description="Basic and acidic residues" evidence="11">
    <location>
        <begin position="1"/>
        <end position="19"/>
    </location>
</feature>
<comment type="similarity">
    <text evidence="2">Belongs to the polyprenol kinase family.</text>
</comment>
<evidence type="ECO:0000256" key="1">
    <source>
        <dbReference type="ARBA" id="ARBA00004477"/>
    </source>
</evidence>
<evidence type="ECO:0000256" key="8">
    <source>
        <dbReference type="ARBA" id="ARBA00022989"/>
    </source>
</evidence>
<gene>
    <name evidence="13" type="ORF">C1H76_1609</name>
</gene>
<dbReference type="GO" id="GO:0005789">
    <property type="term" value="C:endoplasmic reticulum membrane"/>
    <property type="evidence" value="ECO:0007669"/>
    <property type="project" value="UniProtKB-SubCell"/>
</dbReference>
<comment type="subcellular location">
    <subcellularLocation>
        <location evidence="1">Endoplasmic reticulum membrane</location>
        <topology evidence="1">Multi-pass membrane protein</topology>
    </subcellularLocation>
</comment>
<organism evidence="13 14">
    <name type="scientific">Elsinoe australis</name>
    <dbReference type="NCBI Taxonomy" id="40998"/>
    <lineage>
        <taxon>Eukaryota</taxon>
        <taxon>Fungi</taxon>
        <taxon>Dikarya</taxon>
        <taxon>Ascomycota</taxon>
        <taxon>Pezizomycotina</taxon>
        <taxon>Dothideomycetes</taxon>
        <taxon>Dothideomycetidae</taxon>
        <taxon>Myriangiales</taxon>
        <taxon>Elsinoaceae</taxon>
        <taxon>Elsinoe</taxon>
    </lineage>
</organism>
<feature type="transmembrane region" description="Helical" evidence="12">
    <location>
        <begin position="745"/>
        <end position="766"/>
    </location>
</feature>
<evidence type="ECO:0000256" key="3">
    <source>
        <dbReference type="ARBA" id="ARBA00012132"/>
    </source>
</evidence>
<dbReference type="Proteomes" id="UP000308133">
    <property type="component" value="Unassembled WGS sequence"/>
</dbReference>
<feature type="transmembrane region" description="Helical" evidence="12">
    <location>
        <begin position="645"/>
        <end position="666"/>
    </location>
</feature>
<keyword evidence="4" id="KW-0808">Transferase</keyword>
<feature type="transmembrane region" description="Helical" evidence="12">
    <location>
        <begin position="787"/>
        <end position="805"/>
    </location>
</feature>
<proteinExistence type="inferred from homology"/>
<feature type="transmembrane region" description="Helical" evidence="12">
    <location>
        <begin position="592"/>
        <end position="610"/>
    </location>
</feature>
<feature type="region of interest" description="Disordered" evidence="11">
    <location>
        <begin position="445"/>
        <end position="464"/>
    </location>
</feature>
<feature type="transmembrane region" description="Helical" evidence="12">
    <location>
        <begin position="384"/>
        <end position="408"/>
    </location>
</feature>
<protein>
    <recommendedName>
        <fullName evidence="3">dolichol kinase</fullName>
        <ecNumber evidence="3">2.7.1.108</ecNumber>
    </recommendedName>
</protein>
<evidence type="ECO:0000256" key="11">
    <source>
        <dbReference type="SAM" id="MobiDB-lite"/>
    </source>
</evidence>
<dbReference type="GO" id="GO:0043048">
    <property type="term" value="P:dolichyl monophosphate biosynthetic process"/>
    <property type="evidence" value="ECO:0007669"/>
    <property type="project" value="TreeGrafter"/>
</dbReference>
<evidence type="ECO:0000256" key="9">
    <source>
        <dbReference type="ARBA" id="ARBA00023136"/>
    </source>
</evidence>
<comment type="caution">
    <text evidence="13">The sequence shown here is derived from an EMBL/GenBank/DDBJ whole genome shotgun (WGS) entry which is preliminary data.</text>
</comment>
<dbReference type="PANTHER" id="PTHR13205:SF15">
    <property type="entry name" value="DOLICHOL KINASE"/>
    <property type="match status" value="1"/>
</dbReference>
<keyword evidence="9 12" id="KW-0472">Membrane</keyword>
<evidence type="ECO:0000256" key="10">
    <source>
        <dbReference type="SAM" id="Coils"/>
    </source>
</evidence>
<feature type="region of interest" description="Disordered" evidence="11">
    <location>
        <begin position="480"/>
        <end position="510"/>
    </location>
</feature>